<feature type="region of interest" description="Disordered" evidence="6">
    <location>
        <begin position="1632"/>
        <end position="1656"/>
    </location>
</feature>
<dbReference type="PANTHER" id="PTHR24403:SF67">
    <property type="entry name" value="FI01116P-RELATED"/>
    <property type="match status" value="1"/>
</dbReference>
<evidence type="ECO:0000256" key="6">
    <source>
        <dbReference type="SAM" id="MobiDB-lite"/>
    </source>
</evidence>
<dbReference type="SMART" id="SM00355">
    <property type="entry name" value="ZnF_C2H2"/>
    <property type="match status" value="19"/>
</dbReference>
<feature type="compositionally biased region" description="Low complexity" evidence="6">
    <location>
        <begin position="170"/>
        <end position="185"/>
    </location>
</feature>
<evidence type="ECO:0000256" key="4">
    <source>
        <dbReference type="ARBA" id="ARBA00022833"/>
    </source>
</evidence>
<keyword evidence="3 5" id="KW-0863">Zinc-finger</keyword>
<evidence type="ECO:0000313" key="8">
    <source>
        <dbReference type="EMBL" id="EDW81829.2"/>
    </source>
</evidence>
<dbReference type="Gene3D" id="3.30.160.60">
    <property type="entry name" value="Classic Zinc Finger"/>
    <property type="match status" value="2"/>
</dbReference>
<feature type="compositionally biased region" description="Basic and acidic residues" evidence="6">
    <location>
        <begin position="862"/>
        <end position="884"/>
    </location>
</feature>
<feature type="region of interest" description="Disordered" evidence="6">
    <location>
        <begin position="2145"/>
        <end position="2172"/>
    </location>
</feature>
<dbReference type="InterPro" id="IPR050688">
    <property type="entry name" value="Zinc_finger/UBP_domain"/>
</dbReference>
<dbReference type="eggNOG" id="KOG1721">
    <property type="taxonomic scope" value="Eukaryota"/>
</dbReference>
<feature type="compositionally biased region" description="Basic and acidic residues" evidence="6">
    <location>
        <begin position="712"/>
        <end position="724"/>
    </location>
</feature>
<evidence type="ECO:0000259" key="7">
    <source>
        <dbReference type="PROSITE" id="PS50157"/>
    </source>
</evidence>
<feature type="compositionally biased region" description="Polar residues" evidence="6">
    <location>
        <begin position="115"/>
        <end position="126"/>
    </location>
</feature>
<feature type="region of interest" description="Disordered" evidence="6">
    <location>
        <begin position="697"/>
        <end position="737"/>
    </location>
</feature>
<feature type="compositionally biased region" description="Basic and acidic residues" evidence="6">
    <location>
        <begin position="911"/>
        <end position="920"/>
    </location>
</feature>
<proteinExistence type="predicted"/>
<dbReference type="PROSITE" id="PS00028">
    <property type="entry name" value="ZINC_FINGER_C2H2_1"/>
    <property type="match status" value="2"/>
</dbReference>
<dbReference type="GO" id="GO:0008270">
    <property type="term" value="F:zinc ion binding"/>
    <property type="evidence" value="ECO:0007669"/>
    <property type="project" value="UniProtKB-KW"/>
</dbReference>
<keyword evidence="4" id="KW-0862">Zinc</keyword>
<feature type="region of interest" description="Disordered" evidence="6">
    <location>
        <begin position="2409"/>
        <end position="2446"/>
    </location>
</feature>
<sequence>MSSNSTTNNEDDKEDVEIVSVDVMDVSKKIQEIRSDVPFIRDVMKAHRLALNECQYNKLEKLVQILANNGNVSMTVLNKIEVVIGKLKSRFSSLLAPIETIDISNDSAAMAKSKTLGTTQNENSPDSSTSAKGSPVASSSSRPLPNVQPSPSSEKSVTRAKDATHPMQPSTSSEKSATTVATTAKDATHPKTSLSAQEPPAQKDVIRTPNRNPAVSLKSKPLATLEDPSTFESPPTLATLMGQSSSTRDAVTNKSGASNDRRTSSGSPSYSIRRFNPSPPSGSEKNSPPEVSVNKTPVEGPKSSQSSTKTPNGVAAKSATSCDFMRRTKPMVPSYLRKLNPSPPHDLVQGNPLSAKVNDTSMTSSRLSVEASSSRPRLSIPTELTSSSTSFDFVRRSKPAVGDFTRRSNACNPGTPQTTTIAPDFIRRSHTEPEKGAMAANSLEEARKKLAALRGDVPLASNSNDPRGRKPNYTSSLAATTQLPKTDISKALWPRTADILTAATGDVPSMSIHSAPTIPVPTLSFPAPLPPVPNRSASGPITNDRAQSFNTNLNQRQISRVVDSQQSPPLRVPALVQGKNYATTTVSPVADGPPLNGSSPNIPSEIRRDPRWPNKYFTDPRNQNNNYKTDYNKTTWNSNGHGNGPHSIHNHPPNRLGTNRLNDQVHTTYREHREAKARAEAAEAAEQQRQFMVDLKRQQEAEKKRQSTSIQKQRELEETKEKTPEVPTSAPVTGFHLDTSYRNCDQVGAPAKKIVFRIPKITTTVPEHSKDIQKDSQKTNDKTRPLKGNDVAGTSDKKSPAKNSESPDKHIVNLESEPPLASSLTEVVTPIDVNQEKSKHKSDKSERTKSSDKSKKHRKHRSTSESEKHGKKERGEHKDKEKNKKLTTKIKIVGLTGPSPKTKVVINPDSSQEREMKDGEGEAMDNSNKVKDHIKKSRIKRRNTIAQIVIDDTDDELLTQTNEKDTTTSDFKTGKQHTQVSEVMDQPVKSPPQRIMKRRNTIAPIAVDRVGDDPPNKPTDNCSVSTQNIITGTRRTQESEVKDEPPPAKPARILKRRNTLAPIASEPLVDKREIFNNCSLLYEDMQECQRVASNKGTQLSRSVANLFEKTSDNCSVSTQNIIAGKRRNRGDDVSFNETALSRNCFKMGPIAKPGPKSKVNSNENLATVATSAENAAAKRKRGRTSTTKRQTKKPSLDLPNNTSNVADNQEDKPATDDAPTTSQSANVQPRKPRRPKRNELEKLNEDIAQMYCAEEVMRASGRRTCTQQAQHLFTNEDTTNSDPNRIRNVARRGVPFSRGPSSASDGFNRASFSIKQETEANVDEPIEESSMNRGVYNTNPDWHALSSVINQCVVCDEPIKKYNSVHHYVQHHGEPFGSRFAPDVAKAPSNVDSPRKKCNHLSISKKHKKKKCNKMPKKQFRRMARKAIGLIKSETTISEGYENVQSTESLMDCEEINNDTPMPMVMVHAHQIINEPLLDDTEDMPNNAYMVELNGREDGEELILPDPEPMLVINECKLENKGDTIEEPQQNTDEEIVLLGQHCEKQESSSPTKHLEIMDFIEITDDEENIPSGIGSDADDDNPNTKDNSVSGSSKSREKDEWVDLKKRNKHSKPKSIFGRFNRFCTRLKKNGEGNVRTKPAKRIGGSPANESNDLPLNDHGELMPKMTALDPPAIDTALDLETTQAMPPTLLMAPPTRVENVGFRRGSYFCFFPKCTFLYSNEVEGLENHFSLEHPSVGWSGKCLACEQYQSSPESSSQHSKWTIAQELSHMVEKHMEKPATLFAEENEIEQSAPQPVETQTQSLEPQLLEPQALEPQSSEPQSLEPQALESQSLEPQALKSESLEPQALEHQALEPQSLEPQTLEPKALEPQALPPQPPAAPKLRVRRFSGDRLVPVVAKETNIYKVNNNTMLKDLLNSSPRPPNQQTIDFQAAGLGEFLTTKNFSQPEPVLVNNHASGLGLSINQVFSLVQNSTPPQHTGDFIVTQSSLGKNLDDQTPAQINISIKPAAPAIPVTVPVSASGLGPARVPSGSVADRFRCMAAKCGFCAHTVMCIREHMKFHRYSFGSNDYLKCAYCNHIGVDVNEYVHHGVTVHGLASVKELESERTDSITTNGEAVAAPPPTMETPTASLSVTDQIREVFNQRNRQSISSASTSSPTLSTASSMSTGPVTSPVVGIPTSAASKVITELLQSTGHAADKLYVCPYKGCSGSLDAKSFVSHIRYHLATAHNQDTDVKCKHCSIRMMPAELLNHLPRFHGRHTVFCAICLATTLNRRVMHTHVKSKHEGSFLLANRQLHFVPLSCENVGDTIELAAIEHPFGKSQLENFHRRLTIEWQNRRQNTKVMYRHSEVRLLPKMSVFPHYLKCGDCNNYESRERKALQMHLYAHKAHEISEAYQLGKASVPETPISSQELASSSSSTSSNFNSNRNPVPNAPPVGTVTHQKKQLDLIGEPPKPGQQQIVLPKLIFVPPEKLYHCGSSKCSQSMSTDLALRHHLATDHSYKDVLSCVHCKYRISHKSTADTLIEHLEMHKQYIYQCGGCPRYGNKRAAIDRHILERHQDSDVDVIIYKRDKIGAGMSAAKWFKTPKSPIPDFICNWCQHGQDTEAQMMAHVSAVHKKRTQYFCQYCSDNFIDPILLIRHLLMRHPEKPVEPVQVYQRLSVKNRSTLGFYCLKCKEVTNTRQKITSHCEMIHQSKHQFKCPHCDFGHSIERNIANHMFERHPFSSGRAIMQFERVSNYVPDDICWTHLARDFEYEPSTAARHQLQQKQPTVVDEIELISSDEEETPIEETDHLKSIEFACSYCNETKKDVVQLRLDHWATTHGDQPFYFRVQPQLLCPECKNFQGNAKTLLQEHLTKVHGIRQVVACDIQRPDECAYCDYRYTSCNDLFQHIHNVGHRANDLKNITDDELMTLRQLGTDAMTMKTNEYYQCVICKIIMPTCLAMGQHGVVQHSDAANFCFRRVTEEVIYHCFFCMYASTDEKQTLRHMLDHYPKYKHCRFCQGLAVPPPGFDGYLQHRAAHSYDDIKKYLMEIHYQFQNGLIITKSSLRRTKFSDETLMKTLDMEMMRRTFTPGSPGQPLPKRRKTACTDEIRQVGSTEGSAIIAINGEPVRVSSGLQITPIPANRVLMTSFTGRDTTSAPSASSTAAAPRNLPVRILKRRFTVMGDNLNPSFLSNDK</sequence>
<feature type="domain" description="C2H2-type" evidence="7">
    <location>
        <begin position="2625"/>
        <end position="2652"/>
    </location>
</feature>
<feature type="region of interest" description="Disordered" evidence="6">
    <location>
        <begin position="456"/>
        <end position="481"/>
    </location>
</feature>
<gene>
    <name evidence="8" type="primary">Dwil\GK25467</name>
    <name evidence="8" type="ORF">Dwil_GK25467</name>
</gene>
<dbReference type="OrthoDB" id="4737882at2759"/>
<name>B4NDK7_DROWI</name>
<feature type="region of interest" description="Disordered" evidence="6">
    <location>
        <begin position="112"/>
        <end position="383"/>
    </location>
</feature>
<feature type="compositionally biased region" description="Polar residues" evidence="6">
    <location>
        <begin position="1585"/>
        <end position="1594"/>
    </location>
</feature>
<feature type="compositionally biased region" description="Low complexity" evidence="6">
    <location>
        <begin position="2411"/>
        <end position="2431"/>
    </location>
</feature>
<dbReference type="InterPro" id="IPR013087">
    <property type="entry name" value="Znf_C2H2_type"/>
</dbReference>
<feature type="compositionally biased region" description="Polar residues" evidence="6">
    <location>
        <begin position="472"/>
        <end position="481"/>
    </location>
</feature>
<feature type="compositionally biased region" description="Basic and acidic residues" evidence="6">
    <location>
        <begin position="1595"/>
        <end position="1606"/>
    </location>
</feature>
<feature type="region of interest" description="Disordered" evidence="6">
    <location>
        <begin position="965"/>
        <end position="990"/>
    </location>
</feature>
<feature type="compositionally biased region" description="Basic and acidic residues" evidence="6">
    <location>
        <begin position="795"/>
        <end position="812"/>
    </location>
</feature>
<feature type="compositionally biased region" description="Polar residues" evidence="6">
    <location>
        <begin position="1198"/>
        <end position="1207"/>
    </location>
</feature>
<dbReference type="InParanoid" id="B4NDK7"/>
<feature type="compositionally biased region" description="Basic and acidic residues" evidence="6">
    <location>
        <begin position="843"/>
        <end position="853"/>
    </location>
</feature>
<feature type="compositionally biased region" description="Polar residues" evidence="6">
    <location>
        <begin position="968"/>
        <end position="981"/>
    </location>
</feature>
<feature type="compositionally biased region" description="Polar residues" evidence="6">
    <location>
        <begin position="302"/>
        <end position="311"/>
    </location>
</feature>
<feature type="compositionally biased region" description="Low complexity" evidence="6">
    <location>
        <begin position="127"/>
        <end position="141"/>
    </location>
</feature>
<dbReference type="EMBL" id="CH964239">
    <property type="protein sequence ID" value="EDW81829.2"/>
    <property type="molecule type" value="Genomic_DNA"/>
</dbReference>
<keyword evidence="1" id="KW-0479">Metal-binding</keyword>
<evidence type="ECO:0000256" key="1">
    <source>
        <dbReference type="ARBA" id="ARBA00022723"/>
    </source>
</evidence>
<evidence type="ECO:0000256" key="5">
    <source>
        <dbReference type="PROSITE-ProRule" id="PRU00042"/>
    </source>
</evidence>
<accession>B4NDK7</accession>
<feature type="region of interest" description="Disordered" evidence="6">
    <location>
        <begin position="1813"/>
        <end position="1843"/>
    </location>
</feature>
<protein>
    <recommendedName>
        <fullName evidence="7">C2H2-type domain-containing protein</fullName>
    </recommendedName>
</protein>
<evidence type="ECO:0000256" key="3">
    <source>
        <dbReference type="ARBA" id="ARBA00022771"/>
    </source>
</evidence>
<dbReference type="GO" id="GO:0010468">
    <property type="term" value="P:regulation of gene expression"/>
    <property type="evidence" value="ECO:0007669"/>
    <property type="project" value="TreeGrafter"/>
</dbReference>
<dbReference type="FunCoup" id="B4NDK7">
    <property type="interactions" value="23"/>
</dbReference>
<dbReference type="Proteomes" id="UP000007798">
    <property type="component" value="Unassembled WGS sequence"/>
</dbReference>
<feature type="region of interest" description="Disordered" evidence="6">
    <location>
        <begin position="766"/>
        <end position="935"/>
    </location>
</feature>
<feature type="compositionally biased region" description="Basic and acidic residues" evidence="6">
    <location>
        <begin position="767"/>
        <end position="784"/>
    </location>
</feature>
<feature type="compositionally biased region" description="Polar residues" evidence="6">
    <location>
        <begin position="1218"/>
        <end position="1227"/>
    </location>
</feature>
<feature type="region of interest" description="Disordered" evidence="6">
    <location>
        <begin position="1171"/>
        <end position="1242"/>
    </location>
</feature>
<keyword evidence="9" id="KW-1185">Reference proteome</keyword>
<feature type="compositionally biased region" description="Low complexity" evidence="6">
    <location>
        <begin position="364"/>
        <end position="374"/>
    </location>
</feature>
<feature type="region of interest" description="Disordered" evidence="6">
    <location>
        <begin position="585"/>
        <end position="627"/>
    </location>
</feature>
<evidence type="ECO:0000256" key="2">
    <source>
        <dbReference type="ARBA" id="ARBA00022737"/>
    </source>
</evidence>
<dbReference type="HOGENOM" id="CLU_000334_0_0_1"/>
<feature type="compositionally biased region" description="Polar residues" evidence="6">
    <location>
        <begin position="241"/>
        <end position="270"/>
    </location>
</feature>
<dbReference type="PROSITE" id="PS50157">
    <property type="entry name" value="ZINC_FINGER_C2H2_2"/>
    <property type="match status" value="1"/>
</dbReference>
<evidence type="ECO:0000313" key="9">
    <source>
        <dbReference type="Proteomes" id="UP000007798"/>
    </source>
</evidence>
<feature type="compositionally biased region" description="Polar residues" evidence="6">
    <location>
        <begin position="1820"/>
        <end position="1836"/>
    </location>
</feature>
<feature type="region of interest" description="Disordered" evidence="6">
    <location>
        <begin position="1567"/>
        <end position="1610"/>
    </location>
</feature>
<keyword evidence="2" id="KW-0677">Repeat</keyword>
<reference evidence="8 9" key="1">
    <citation type="journal article" date="2007" name="Nature">
        <title>Evolution of genes and genomes on the Drosophila phylogeny.</title>
        <authorList>
            <consortium name="Drosophila 12 Genomes Consortium"/>
            <person name="Clark A.G."/>
            <person name="Eisen M.B."/>
            <person name="Smith D.R."/>
            <person name="Bergman C.M."/>
            <person name="Oliver B."/>
            <person name="Markow T.A."/>
            <person name="Kaufman T.C."/>
            <person name="Kellis M."/>
            <person name="Gelbart W."/>
            <person name="Iyer V.N."/>
            <person name="Pollard D.A."/>
            <person name="Sackton T.B."/>
            <person name="Larracuente A.M."/>
            <person name="Singh N.D."/>
            <person name="Abad J.P."/>
            <person name="Abt D.N."/>
            <person name="Adryan B."/>
            <person name="Aguade M."/>
            <person name="Akashi H."/>
            <person name="Anderson W.W."/>
            <person name="Aquadro C.F."/>
            <person name="Ardell D.H."/>
            <person name="Arguello R."/>
            <person name="Artieri C.G."/>
            <person name="Barbash D.A."/>
            <person name="Barker D."/>
            <person name="Barsanti P."/>
            <person name="Batterham P."/>
            <person name="Batzoglou S."/>
            <person name="Begun D."/>
            <person name="Bhutkar A."/>
            <person name="Blanco E."/>
            <person name="Bosak S.A."/>
            <person name="Bradley R.K."/>
            <person name="Brand A.D."/>
            <person name="Brent M.R."/>
            <person name="Brooks A.N."/>
            <person name="Brown R.H."/>
            <person name="Butlin R.K."/>
            <person name="Caggese C."/>
            <person name="Calvi B.R."/>
            <person name="Bernardo de Carvalho A."/>
            <person name="Caspi A."/>
            <person name="Castrezana S."/>
            <person name="Celniker S.E."/>
            <person name="Chang J.L."/>
            <person name="Chapple C."/>
            <person name="Chatterji S."/>
            <person name="Chinwalla A."/>
            <person name="Civetta A."/>
            <person name="Clifton S.W."/>
            <person name="Comeron J.M."/>
            <person name="Costello J.C."/>
            <person name="Coyne J.A."/>
            <person name="Daub J."/>
            <person name="David R.G."/>
            <person name="Delcher A.L."/>
            <person name="Delehaunty K."/>
            <person name="Do C.B."/>
            <person name="Ebling H."/>
            <person name="Edwards K."/>
            <person name="Eickbush T."/>
            <person name="Evans J.D."/>
            <person name="Filipski A."/>
            <person name="Findeiss S."/>
            <person name="Freyhult E."/>
            <person name="Fulton L."/>
            <person name="Fulton R."/>
            <person name="Garcia A.C."/>
            <person name="Gardiner A."/>
            <person name="Garfield D.A."/>
            <person name="Garvin B.E."/>
            <person name="Gibson G."/>
            <person name="Gilbert D."/>
            <person name="Gnerre S."/>
            <person name="Godfrey J."/>
            <person name="Good R."/>
            <person name="Gotea V."/>
            <person name="Gravely B."/>
            <person name="Greenberg A.J."/>
            <person name="Griffiths-Jones S."/>
            <person name="Gross S."/>
            <person name="Guigo R."/>
            <person name="Gustafson E.A."/>
            <person name="Haerty W."/>
            <person name="Hahn M.W."/>
            <person name="Halligan D.L."/>
            <person name="Halpern A.L."/>
            <person name="Halter G.M."/>
            <person name="Han M.V."/>
            <person name="Heger A."/>
            <person name="Hillier L."/>
            <person name="Hinrichs A.S."/>
            <person name="Holmes I."/>
            <person name="Hoskins R.A."/>
            <person name="Hubisz M.J."/>
            <person name="Hultmark D."/>
            <person name="Huntley M.A."/>
            <person name="Jaffe D.B."/>
            <person name="Jagadeeshan S."/>
            <person name="Jeck W.R."/>
            <person name="Johnson J."/>
            <person name="Jones C.D."/>
            <person name="Jordan W.C."/>
            <person name="Karpen G.H."/>
            <person name="Kataoka E."/>
            <person name="Keightley P.D."/>
            <person name="Kheradpour P."/>
            <person name="Kirkness E.F."/>
            <person name="Koerich L.B."/>
            <person name="Kristiansen K."/>
            <person name="Kudrna D."/>
            <person name="Kulathinal R.J."/>
            <person name="Kumar S."/>
            <person name="Kwok R."/>
            <person name="Lander E."/>
            <person name="Langley C.H."/>
            <person name="Lapoint R."/>
            <person name="Lazzaro B.P."/>
            <person name="Lee S.J."/>
            <person name="Levesque L."/>
            <person name="Li R."/>
            <person name="Lin C.F."/>
            <person name="Lin M.F."/>
            <person name="Lindblad-Toh K."/>
            <person name="Llopart A."/>
            <person name="Long M."/>
            <person name="Low L."/>
            <person name="Lozovsky E."/>
            <person name="Lu J."/>
            <person name="Luo M."/>
            <person name="Machado C.A."/>
            <person name="Makalowski W."/>
            <person name="Marzo M."/>
            <person name="Matsuda M."/>
            <person name="Matzkin L."/>
            <person name="McAllister B."/>
            <person name="McBride C.S."/>
            <person name="McKernan B."/>
            <person name="McKernan K."/>
            <person name="Mendez-Lago M."/>
            <person name="Minx P."/>
            <person name="Mollenhauer M.U."/>
            <person name="Montooth K."/>
            <person name="Mount S.M."/>
            <person name="Mu X."/>
            <person name="Myers E."/>
            <person name="Negre B."/>
            <person name="Newfeld S."/>
            <person name="Nielsen R."/>
            <person name="Noor M.A."/>
            <person name="O'Grady P."/>
            <person name="Pachter L."/>
            <person name="Papaceit M."/>
            <person name="Parisi M.J."/>
            <person name="Parisi M."/>
            <person name="Parts L."/>
            <person name="Pedersen J.S."/>
            <person name="Pesole G."/>
            <person name="Phillippy A.M."/>
            <person name="Ponting C.P."/>
            <person name="Pop M."/>
            <person name="Porcelli D."/>
            <person name="Powell J.R."/>
            <person name="Prohaska S."/>
            <person name="Pruitt K."/>
            <person name="Puig M."/>
            <person name="Quesneville H."/>
            <person name="Ram K.R."/>
            <person name="Rand D."/>
            <person name="Rasmussen M.D."/>
            <person name="Reed L.K."/>
            <person name="Reenan R."/>
            <person name="Reily A."/>
            <person name="Remington K.A."/>
            <person name="Rieger T.T."/>
            <person name="Ritchie M.G."/>
            <person name="Robin C."/>
            <person name="Rogers Y.H."/>
            <person name="Rohde C."/>
            <person name="Rozas J."/>
            <person name="Rubenfield M.J."/>
            <person name="Ruiz A."/>
            <person name="Russo S."/>
            <person name="Salzberg S.L."/>
            <person name="Sanchez-Gracia A."/>
            <person name="Saranga D.J."/>
            <person name="Sato H."/>
            <person name="Schaeffer S.W."/>
            <person name="Schatz M.C."/>
            <person name="Schlenke T."/>
            <person name="Schwartz R."/>
            <person name="Segarra C."/>
            <person name="Singh R.S."/>
            <person name="Sirot L."/>
            <person name="Sirota M."/>
            <person name="Sisneros N.B."/>
            <person name="Smith C.D."/>
            <person name="Smith T.F."/>
            <person name="Spieth J."/>
            <person name="Stage D.E."/>
            <person name="Stark A."/>
            <person name="Stephan W."/>
            <person name="Strausberg R.L."/>
            <person name="Strempel S."/>
            <person name="Sturgill D."/>
            <person name="Sutton G."/>
            <person name="Sutton G.G."/>
            <person name="Tao W."/>
            <person name="Teichmann S."/>
            <person name="Tobari Y.N."/>
            <person name="Tomimura Y."/>
            <person name="Tsolas J.M."/>
            <person name="Valente V.L."/>
            <person name="Venter E."/>
            <person name="Venter J.C."/>
            <person name="Vicario S."/>
            <person name="Vieira F.G."/>
            <person name="Vilella A.J."/>
            <person name="Villasante A."/>
            <person name="Walenz B."/>
            <person name="Wang J."/>
            <person name="Wasserman M."/>
            <person name="Watts T."/>
            <person name="Wilson D."/>
            <person name="Wilson R.K."/>
            <person name="Wing R.A."/>
            <person name="Wolfner M.F."/>
            <person name="Wong A."/>
            <person name="Wong G.K."/>
            <person name="Wu C.I."/>
            <person name="Wu G."/>
            <person name="Yamamoto D."/>
            <person name="Yang H.P."/>
            <person name="Yang S.P."/>
            <person name="Yorke J.A."/>
            <person name="Yoshida K."/>
            <person name="Zdobnov E."/>
            <person name="Zhang P."/>
            <person name="Zhang Y."/>
            <person name="Zimin A.V."/>
            <person name="Baldwin J."/>
            <person name="Abdouelleil A."/>
            <person name="Abdulkadir J."/>
            <person name="Abebe A."/>
            <person name="Abera B."/>
            <person name="Abreu J."/>
            <person name="Acer S.C."/>
            <person name="Aftuck L."/>
            <person name="Alexander A."/>
            <person name="An P."/>
            <person name="Anderson E."/>
            <person name="Anderson S."/>
            <person name="Arachi H."/>
            <person name="Azer M."/>
            <person name="Bachantsang P."/>
            <person name="Barry A."/>
            <person name="Bayul T."/>
            <person name="Berlin A."/>
            <person name="Bessette D."/>
            <person name="Bloom T."/>
            <person name="Blye J."/>
            <person name="Boguslavskiy L."/>
            <person name="Bonnet C."/>
            <person name="Boukhgalter B."/>
            <person name="Bourzgui I."/>
            <person name="Brown A."/>
            <person name="Cahill P."/>
            <person name="Channer S."/>
            <person name="Cheshatsang Y."/>
            <person name="Chuda L."/>
            <person name="Citroen M."/>
            <person name="Collymore A."/>
            <person name="Cooke P."/>
            <person name="Costello M."/>
            <person name="D'Aco K."/>
            <person name="Daza R."/>
            <person name="De Haan G."/>
            <person name="DeGray S."/>
            <person name="DeMaso C."/>
            <person name="Dhargay N."/>
            <person name="Dooley K."/>
            <person name="Dooley E."/>
            <person name="Doricent M."/>
            <person name="Dorje P."/>
            <person name="Dorjee K."/>
            <person name="Dupes A."/>
            <person name="Elong R."/>
            <person name="Falk J."/>
            <person name="Farina A."/>
            <person name="Faro S."/>
            <person name="Ferguson D."/>
            <person name="Fisher S."/>
            <person name="Foley C.D."/>
            <person name="Franke A."/>
            <person name="Friedrich D."/>
            <person name="Gadbois L."/>
            <person name="Gearin G."/>
            <person name="Gearin C.R."/>
            <person name="Giannoukos G."/>
            <person name="Goode T."/>
            <person name="Graham J."/>
            <person name="Grandbois E."/>
            <person name="Grewal S."/>
            <person name="Gyaltsen K."/>
            <person name="Hafez N."/>
            <person name="Hagos B."/>
            <person name="Hall J."/>
            <person name="Henson C."/>
            <person name="Hollinger A."/>
            <person name="Honan T."/>
            <person name="Huard M.D."/>
            <person name="Hughes L."/>
            <person name="Hurhula B."/>
            <person name="Husby M.E."/>
            <person name="Kamat A."/>
            <person name="Kanga B."/>
            <person name="Kashin S."/>
            <person name="Khazanovich D."/>
            <person name="Kisner P."/>
            <person name="Lance K."/>
            <person name="Lara M."/>
            <person name="Lee W."/>
            <person name="Lennon N."/>
            <person name="Letendre F."/>
            <person name="LeVine R."/>
            <person name="Lipovsky A."/>
            <person name="Liu X."/>
            <person name="Liu J."/>
            <person name="Liu S."/>
            <person name="Lokyitsang T."/>
            <person name="Lokyitsang Y."/>
            <person name="Lubonja R."/>
            <person name="Lui A."/>
            <person name="MacDonald P."/>
            <person name="Magnisalis V."/>
            <person name="Maru K."/>
            <person name="Matthews C."/>
            <person name="McCusker W."/>
            <person name="McDonough S."/>
            <person name="Mehta T."/>
            <person name="Meldrim J."/>
            <person name="Meneus L."/>
            <person name="Mihai O."/>
            <person name="Mihalev A."/>
            <person name="Mihova T."/>
            <person name="Mittelman R."/>
            <person name="Mlenga V."/>
            <person name="Montmayeur A."/>
            <person name="Mulrain L."/>
            <person name="Navidi A."/>
            <person name="Naylor J."/>
            <person name="Negash T."/>
            <person name="Nguyen T."/>
            <person name="Nguyen N."/>
            <person name="Nicol R."/>
            <person name="Norbu C."/>
            <person name="Norbu N."/>
            <person name="Novod N."/>
            <person name="O'Neill B."/>
            <person name="Osman S."/>
            <person name="Markiewicz E."/>
            <person name="Oyono O.L."/>
            <person name="Patti C."/>
            <person name="Phunkhang P."/>
            <person name="Pierre F."/>
            <person name="Priest M."/>
            <person name="Raghuraman S."/>
            <person name="Rege F."/>
            <person name="Reyes R."/>
            <person name="Rise C."/>
            <person name="Rogov P."/>
            <person name="Ross K."/>
            <person name="Ryan E."/>
            <person name="Settipalli S."/>
            <person name="Shea T."/>
            <person name="Sherpa N."/>
            <person name="Shi L."/>
            <person name="Shih D."/>
            <person name="Sparrow T."/>
            <person name="Spaulding J."/>
            <person name="Stalker J."/>
            <person name="Stange-Thomann N."/>
            <person name="Stavropoulos S."/>
            <person name="Stone C."/>
            <person name="Strader C."/>
            <person name="Tesfaye S."/>
            <person name="Thomson T."/>
            <person name="Thoulutsang Y."/>
            <person name="Thoulutsang D."/>
            <person name="Topham K."/>
            <person name="Topping I."/>
            <person name="Tsamla T."/>
            <person name="Vassiliev H."/>
            <person name="Vo A."/>
            <person name="Wangchuk T."/>
            <person name="Wangdi T."/>
            <person name="Weiand M."/>
            <person name="Wilkinson J."/>
            <person name="Wilson A."/>
            <person name="Yadav S."/>
            <person name="Young G."/>
            <person name="Yu Q."/>
            <person name="Zembek L."/>
            <person name="Zhong D."/>
            <person name="Zimmer A."/>
            <person name="Zwirko Z."/>
            <person name="Jaffe D.B."/>
            <person name="Alvarez P."/>
            <person name="Brockman W."/>
            <person name="Butler J."/>
            <person name="Chin C."/>
            <person name="Gnerre S."/>
            <person name="Grabherr M."/>
            <person name="Kleber M."/>
            <person name="Mauceli E."/>
            <person name="MacCallum I."/>
        </authorList>
    </citation>
    <scope>NUCLEOTIDE SEQUENCE [LARGE SCALE GENOMIC DNA]</scope>
    <source>
        <strain evidence="9">Tucson 14030-0811.24</strain>
    </source>
</reference>
<feature type="compositionally biased region" description="Low complexity" evidence="6">
    <location>
        <begin position="2150"/>
        <end position="2169"/>
    </location>
</feature>
<organism evidence="8 9">
    <name type="scientific">Drosophila willistoni</name>
    <name type="common">Fruit fly</name>
    <dbReference type="NCBI Taxonomy" id="7260"/>
    <lineage>
        <taxon>Eukaryota</taxon>
        <taxon>Metazoa</taxon>
        <taxon>Ecdysozoa</taxon>
        <taxon>Arthropoda</taxon>
        <taxon>Hexapoda</taxon>
        <taxon>Insecta</taxon>
        <taxon>Pterygota</taxon>
        <taxon>Neoptera</taxon>
        <taxon>Endopterygota</taxon>
        <taxon>Diptera</taxon>
        <taxon>Brachycera</taxon>
        <taxon>Muscomorpha</taxon>
        <taxon>Ephydroidea</taxon>
        <taxon>Drosophilidae</taxon>
        <taxon>Drosophila</taxon>
        <taxon>Sophophora</taxon>
    </lineage>
</organism>
<dbReference type="PANTHER" id="PTHR24403">
    <property type="entry name" value="ZINC FINGER PROTEIN"/>
    <property type="match status" value="1"/>
</dbReference>
<dbReference type="GO" id="GO:0005634">
    <property type="term" value="C:nucleus"/>
    <property type="evidence" value="ECO:0007669"/>
    <property type="project" value="TreeGrafter"/>
</dbReference>